<accession>A0A6B9ZH84</accession>
<dbReference type="AlphaFoldDB" id="A0A6B9ZH84"/>
<dbReference type="Proteomes" id="UP000476411">
    <property type="component" value="Chromosome"/>
</dbReference>
<feature type="transmembrane region" description="Helical" evidence="1">
    <location>
        <begin position="129"/>
        <end position="147"/>
    </location>
</feature>
<proteinExistence type="predicted"/>
<keyword evidence="3" id="KW-1185">Reference proteome</keyword>
<feature type="transmembrane region" description="Helical" evidence="1">
    <location>
        <begin position="28"/>
        <end position="51"/>
    </location>
</feature>
<keyword evidence="1" id="KW-1133">Transmembrane helix</keyword>
<organism evidence="2 3">
    <name type="scientific">Chitinophaga agri</name>
    <dbReference type="NCBI Taxonomy" id="2703787"/>
    <lineage>
        <taxon>Bacteria</taxon>
        <taxon>Pseudomonadati</taxon>
        <taxon>Bacteroidota</taxon>
        <taxon>Chitinophagia</taxon>
        <taxon>Chitinophagales</taxon>
        <taxon>Chitinophagaceae</taxon>
        <taxon>Chitinophaga</taxon>
    </lineage>
</organism>
<keyword evidence="1" id="KW-0472">Membrane</keyword>
<dbReference type="RefSeq" id="WP_162332797.1">
    <property type="nucleotide sequence ID" value="NZ_CP048113.1"/>
</dbReference>
<protein>
    <submittedName>
        <fullName evidence="2">Uncharacterized protein</fullName>
    </submittedName>
</protein>
<evidence type="ECO:0000313" key="2">
    <source>
        <dbReference type="EMBL" id="QHS61119.1"/>
    </source>
</evidence>
<evidence type="ECO:0000313" key="3">
    <source>
        <dbReference type="Proteomes" id="UP000476411"/>
    </source>
</evidence>
<feature type="transmembrane region" description="Helical" evidence="1">
    <location>
        <begin position="71"/>
        <end position="94"/>
    </location>
</feature>
<keyword evidence="1" id="KW-0812">Transmembrane</keyword>
<reference evidence="2 3" key="1">
    <citation type="submission" date="2020-01" db="EMBL/GenBank/DDBJ databases">
        <title>Complete genome sequence of Chitinophaga sp. H33E-04 isolated from quinoa roots.</title>
        <authorList>
            <person name="Weon H.-Y."/>
            <person name="Lee S.A."/>
        </authorList>
    </citation>
    <scope>NUCLEOTIDE SEQUENCE [LARGE SCALE GENOMIC DNA]</scope>
    <source>
        <strain evidence="2 3">H33E-04</strain>
    </source>
</reference>
<dbReference type="KEGG" id="chih:GWR21_16390"/>
<name>A0A6B9ZH84_9BACT</name>
<sequence>MDDKSIIADQLNDLEEMMMPRRKELISWWIKFFSYIFLLLGALVIFLYPLMFLLGQNYTFSVYGLESSDRYSLLMLGIVVLFILKGCAAFGLLWEKDWAADIALIDGFAGIGICIFVIVYSYFSPHVPFVPYRLELVLLIGYVVRIMRIRRDWKRGHGKIV</sequence>
<gene>
    <name evidence="2" type="ORF">GWR21_16390</name>
</gene>
<dbReference type="EMBL" id="CP048113">
    <property type="protein sequence ID" value="QHS61119.1"/>
    <property type="molecule type" value="Genomic_DNA"/>
</dbReference>
<evidence type="ECO:0000256" key="1">
    <source>
        <dbReference type="SAM" id="Phobius"/>
    </source>
</evidence>
<feature type="transmembrane region" description="Helical" evidence="1">
    <location>
        <begin position="103"/>
        <end position="123"/>
    </location>
</feature>